<dbReference type="Gene3D" id="3.90.1640.30">
    <property type="match status" value="1"/>
</dbReference>
<name>A0AA41YMW6_9PROT</name>
<evidence type="ECO:0000313" key="10">
    <source>
        <dbReference type="Proteomes" id="UP001165679"/>
    </source>
</evidence>
<evidence type="ECO:0000313" key="9">
    <source>
        <dbReference type="EMBL" id="MCW3474958.1"/>
    </source>
</evidence>
<evidence type="ECO:0000259" key="6">
    <source>
        <dbReference type="Pfam" id="PF01368"/>
    </source>
</evidence>
<dbReference type="InterPro" id="IPR051673">
    <property type="entry name" value="SSDNA_exonuclease_RecJ"/>
</dbReference>
<keyword evidence="10" id="KW-1185">Reference proteome</keyword>
<dbReference type="NCBIfam" id="TIGR00644">
    <property type="entry name" value="recJ"/>
    <property type="match status" value="1"/>
</dbReference>
<accession>A0AA41YMW6</accession>
<dbReference type="InterPro" id="IPR004610">
    <property type="entry name" value="RecJ"/>
</dbReference>
<dbReference type="Pfam" id="PF17768">
    <property type="entry name" value="RecJ_OB"/>
    <property type="match status" value="1"/>
</dbReference>
<proteinExistence type="inferred from homology"/>
<dbReference type="GO" id="GO:0006281">
    <property type="term" value="P:DNA repair"/>
    <property type="evidence" value="ECO:0007669"/>
    <property type="project" value="InterPro"/>
</dbReference>
<organism evidence="9 10">
    <name type="scientific">Limobrevibacterium gyesilva</name>
    <dbReference type="NCBI Taxonomy" id="2991712"/>
    <lineage>
        <taxon>Bacteria</taxon>
        <taxon>Pseudomonadati</taxon>
        <taxon>Pseudomonadota</taxon>
        <taxon>Alphaproteobacteria</taxon>
        <taxon>Acetobacterales</taxon>
        <taxon>Acetobacteraceae</taxon>
        <taxon>Limobrevibacterium</taxon>
    </lineage>
</organism>
<reference evidence="9" key="2">
    <citation type="submission" date="2022-10" db="EMBL/GenBank/DDBJ databases">
        <authorList>
            <person name="Trinh H.N."/>
        </authorList>
    </citation>
    <scope>NUCLEOTIDE SEQUENCE</scope>
    <source>
        <strain evidence="9">RN2-1</strain>
    </source>
</reference>
<dbReference type="GO" id="GO:0003676">
    <property type="term" value="F:nucleic acid binding"/>
    <property type="evidence" value="ECO:0007669"/>
    <property type="project" value="InterPro"/>
</dbReference>
<dbReference type="AlphaFoldDB" id="A0AA41YMW6"/>
<dbReference type="InterPro" id="IPR001667">
    <property type="entry name" value="DDH_dom"/>
</dbReference>
<comment type="similarity">
    <text evidence="1">Belongs to the RecJ family.</text>
</comment>
<dbReference type="EMBL" id="JAPDNT010000006">
    <property type="protein sequence ID" value="MCW3474958.1"/>
    <property type="molecule type" value="Genomic_DNA"/>
</dbReference>
<sequence length="594" mass="61371">MGASGTGAPVLGVAQSLTGRRWVWREAEDRVSLGIAQRLGVPEILGRLLAARGVGMEGAGDFLEPTLRALLPDPSVMADMDVAAERIADAVRRGETVAVFGDYDVDGACSGALMATFLRSLGCRVLSHVPDRTAEGYGPNVPALRSLIERGATLILCVDCGTAAGDVLGSVRGQADVVVLDHHKSEGPPPAVVATVNPNRLDCDSGLGTLCAAAIVFLTAIATVRALRRTGFFSGRREPDLLGLLDLVALATVCDVMPLTGLNRALVTQGLKVMARRERPGIAALLEVAQAKDRPNAMTLGFALGPRINAAGRISEADLGLRLLLCEDPVEARGLAATLDAVNRQRQAVEASMLDAALQAAEAQLAAGHAAVLVSGAQWHPGVVGIVAGRIKERFNRPACVAGIADGMAKGSGRSVGGLDLGAAVIAARQAGILATGGGHAMAAGFSLAEAQLAAFHGFLDTRLADAVRLPPAADLAVEGTLAVPGCTTELASQIGRLAPFGNGNEEPVLILPRTRVVRADRVGREAATIRAFVEGEGGGGRLKAVMFRAKEGPLPEALLGRDRLPLHLAGHLRAEEWNGTVSASFIITDAAIV</sequence>
<feature type="domain" description="DDH" evidence="6">
    <location>
        <begin position="97"/>
        <end position="219"/>
    </location>
</feature>
<feature type="domain" description="DHHA1" evidence="7">
    <location>
        <begin position="372"/>
        <end position="463"/>
    </location>
</feature>
<evidence type="ECO:0000256" key="2">
    <source>
        <dbReference type="ARBA" id="ARBA00019841"/>
    </source>
</evidence>
<evidence type="ECO:0000256" key="1">
    <source>
        <dbReference type="ARBA" id="ARBA00005915"/>
    </source>
</evidence>
<dbReference type="Proteomes" id="UP001165679">
    <property type="component" value="Unassembled WGS sequence"/>
</dbReference>
<dbReference type="GO" id="GO:0008409">
    <property type="term" value="F:5'-3' exonuclease activity"/>
    <property type="evidence" value="ECO:0007669"/>
    <property type="project" value="InterPro"/>
</dbReference>
<dbReference type="GO" id="GO:0006310">
    <property type="term" value="P:DNA recombination"/>
    <property type="evidence" value="ECO:0007669"/>
    <property type="project" value="InterPro"/>
</dbReference>
<dbReference type="Gene3D" id="3.10.310.30">
    <property type="match status" value="1"/>
</dbReference>
<evidence type="ECO:0000256" key="4">
    <source>
        <dbReference type="ARBA" id="ARBA00022801"/>
    </source>
</evidence>
<comment type="caution">
    <text evidence="9">The sequence shown here is derived from an EMBL/GenBank/DDBJ whole genome shotgun (WGS) entry which is preliminary data.</text>
</comment>
<dbReference type="PANTHER" id="PTHR30255:SF2">
    <property type="entry name" value="SINGLE-STRANDED-DNA-SPECIFIC EXONUCLEASE RECJ"/>
    <property type="match status" value="1"/>
</dbReference>
<protein>
    <recommendedName>
        <fullName evidence="2">Single-stranded-DNA-specific exonuclease RecJ</fullName>
    </recommendedName>
</protein>
<gene>
    <name evidence="9" type="primary">recJ</name>
    <name evidence="9" type="ORF">OL599_10270</name>
</gene>
<dbReference type="InterPro" id="IPR041122">
    <property type="entry name" value="RecJ_OB"/>
</dbReference>
<evidence type="ECO:0000259" key="8">
    <source>
        <dbReference type="Pfam" id="PF17768"/>
    </source>
</evidence>
<evidence type="ECO:0000259" key="7">
    <source>
        <dbReference type="Pfam" id="PF02272"/>
    </source>
</evidence>
<reference evidence="9" key="1">
    <citation type="submission" date="2022-09" db="EMBL/GenBank/DDBJ databases">
        <title>Rhodovastum sp. nov. RN2-1 isolated from soil in Seongnam, South Korea.</title>
        <authorList>
            <person name="Le N.T."/>
        </authorList>
    </citation>
    <scope>NUCLEOTIDE SEQUENCE</scope>
    <source>
        <strain evidence="9">RN2-1</strain>
    </source>
</reference>
<keyword evidence="3" id="KW-0540">Nuclease</keyword>
<evidence type="ECO:0000256" key="3">
    <source>
        <dbReference type="ARBA" id="ARBA00022722"/>
    </source>
</evidence>
<dbReference type="Pfam" id="PF01368">
    <property type="entry name" value="DHH"/>
    <property type="match status" value="1"/>
</dbReference>
<dbReference type="SUPFAM" id="SSF64182">
    <property type="entry name" value="DHH phosphoesterases"/>
    <property type="match status" value="1"/>
</dbReference>
<evidence type="ECO:0000256" key="5">
    <source>
        <dbReference type="ARBA" id="ARBA00022839"/>
    </source>
</evidence>
<dbReference type="InterPro" id="IPR003156">
    <property type="entry name" value="DHHA1_dom"/>
</dbReference>
<dbReference type="InterPro" id="IPR038763">
    <property type="entry name" value="DHH_sf"/>
</dbReference>
<dbReference type="PANTHER" id="PTHR30255">
    <property type="entry name" value="SINGLE-STRANDED-DNA-SPECIFIC EXONUCLEASE RECJ"/>
    <property type="match status" value="1"/>
</dbReference>
<keyword evidence="4" id="KW-0378">Hydrolase</keyword>
<keyword evidence="5 9" id="KW-0269">Exonuclease</keyword>
<dbReference type="Pfam" id="PF02272">
    <property type="entry name" value="DHHA1"/>
    <property type="match status" value="1"/>
</dbReference>
<feature type="domain" description="RecJ OB" evidence="8">
    <location>
        <begin position="479"/>
        <end position="590"/>
    </location>
</feature>